<evidence type="ECO:0000256" key="1">
    <source>
        <dbReference type="SAM" id="MobiDB-lite"/>
    </source>
</evidence>
<feature type="domain" description="YMC020W-like alpha/beta hydrolase" evidence="2">
    <location>
        <begin position="458"/>
        <end position="808"/>
    </location>
</feature>
<dbReference type="EMBL" id="JACBAD010002111">
    <property type="protein sequence ID" value="KAF7115743.1"/>
    <property type="molecule type" value="Genomic_DNA"/>
</dbReference>
<evidence type="ECO:0000313" key="5">
    <source>
        <dbReference type="Proteomes" id="UP000630445"/>
    </source>
</evidence>
<dbReference type="InterPro" id="IPR058934">
    <property type="entry name" value="YMC020W-like"/>
</dbReference>
<feature type="region of interest" description="Disordered" evidence="1">
    <location>
        <begin position="1"/>
        <end position="51"/>
    </location>
</feature>
<comment type="caution">
    <text evidence="3">The sequence shown here is derived from an EMBL/GenBank/DDBJ whole genome shotgun (WGS) entry which is preliminary data.</text>
</comment>
<feature type="compositionally biased region" description="Polar residues" evidence="1">
    <location>
        <begin position="80"/>
        <end position="91"/>
    </location>
</feature>
<dbReference type="EMBL" id="JACBAF010002232">
    <property type="protein sequence ID" value="KAF7162261.1"/>
    <property type="molecule type" value="Genomic_DNA"/>
</dbReference>
<organism evidence="3 5">
    <name type="scientific">Aspergillus hiratsukae</name>
    <dbReference type="NCBI Taxonomy" id="1194566"/>
    <lineage>
        <taxon>Eukaryota</taxon>
        <taxon>Fungi</taxon>
        <taxon>Dikarya</taxon>
        <taxon>Ascomycota</taxon>
        <taxon>Pezizomycotina</taxon>
        <taxon>Eurotiomycetes</taxon>
        <taxon>Eurotiomycetidae</taxon>
        <taxon>Eurotiales</taxon>
        <taxon>Aspergillaceae</taxon>
        <taxon>Aspergillus</taxon>
        <taxon>Aspergillus subgen. Fumigati</taxon>
    </lineage>
</organism>
<reference evidence="3" key="1">
    <citation type="submission" date="2020-06" db="EMBL/GenBank/DDBJ databases">
        <title>Draft genome sequences of strains closely related to Aspergillus parafelis and Aspergillus hiratsukae.</title>
        <authorList>
            <person name="Dos Santos R.A.C."/>
            <person name="Rivero-Menendez O."/>
            <person name="Steenwyk J.L."/>
            <person name="Mead M.E."/>
            <person name="Goldman G.H."/>
            <person name="Alastruey-Izquierdo A."/>
            <person name="Rokas A."/>
        </authorList>
    </citation>
    <scope>NUCLEOTIDE SEQUENCE</scope>
    <source>
        <strain evidence="3">CNM-CM5793</strain>
        <strain evidence="4">CNM-CM6106</strain>
    </source>
</reference>
<feature type="compositionally biased region" description="Polar residues" evidence="1">
    <location>
        <begin position="301"/>
        <end position="313"/>
    </location>
</feature>
<feature type="region of interest" description="Disordered" evidence="1">
    <location>
        <begin position="80"/>
        <end position="441"/>
    </location>
</feature>
<gene>
    <name evidence="3" type="ORF">CNMCM5793_003246</name>
    <name evidence="4" type="ORF">CNMCM6106_009210</name>
</gene>
<sequence length="849" mass="91774">MAPTGSRKRIKPSPSGAESQSSASLSSDVTSSPVGAESSTSQGQGSGNWYPALWPVVSKASKAAPITEVARESISVAQNVASSMTTSSESLLHTPKQHRHPSLQLTKKQGASTRSLPADATTTKINIASDGSASTPALDSQFDTAGTATNSVRKEELSEEAAVATEDKNGEQLKQTTDASPSETGAGAVEPDQTQPSSKPASGWFSWFYSGSSAENSPTGAQSERAPETESTPTEPVGEEQAPKNCGTPSNDPVISAQTPSASSTETPTSSQKRTWFQMWYGSSAPPQGADTLRPEEHKGNPQTETLEPSSAVNAPVNDSKHAISSSNQPPAESQRTDGKVDTQVKNTKAGWSLWFRDPSQNPNQVQLADPLSVEASTVQGSSSNQPQDSQQEEIGPQQKAEGAKKGSIKIKTPKSSAAATDKIPSHVQTLPPETPTPGVSEAGAAKQLQRVLPNQVLPRFSDTFAVKETPSLVQTIGRFLHYHREPDNKHVYRIRDPPSIKRALAIGVHGYFPAPLIRTVLGQPTGTSVRFATMAAEAIHKWTESHGYACDVEKIALEGEGRIAERVDLLWKLLLNWVEEIRKADFILVACHSQGVPVAIMLVAKLIAFGCLNASRVGVCAMAGVNMGPFADYRSRWISGSAGELFEFALPYSQVSKDYEAALKCALDFGVRITYIGSIDDQLVSLESSLFSPVVHPYIYRAVFVDSRVHAPSFLSHLVGFVLKLRNLGISDHGLIRELSSPLAGSLYMGEGHSRLYDDEAVYRLAIEFALETSTVSNATLDVRRSLPSPANPYILPFAMRGMLEEEYVRRELYEETMQLLRQYDDWKPSTKVLKDVKFRLEGIRSKL</sequence>
<feature type="compositionally biased region" description="Low complexity" evidence="1">
    <location>
        <begin position="256"/>
        <end position="272"/>
    </location>
</feature>
<evidence type="ECO:0000259" key="2">
    <source>
        <dbReference type="Pfam" id="PF26147"/>
    </source>
</evidence>
<feature type="compositionally biased region" description="Polar residues" evidence="1">
    <location>
        <begin position="323"/>
        <end position="334"/>
    </location>
</feature>
<evidence type="ECO:0000313" key="3">
    <source>
        <dbReference type="EMBL" id="KAF7115743.1"/>
    </source>
</evidence>
<feature type="compositionally biased region" description="Basic residues" evidence="1">
    <location>
        <begin position="1"/>
        <end position="11"/>
    </location>
</feature>
<feature type="compositionally biased region" description="Low complexity" evidence="1">
    <location>
        <begin position="13"/>
        <end position="32"/>
    </location>
</feature>
<evidence type="ECO:0000313" key="4">
    <source>
        <dbReference type="EMBL" id="KAF7162261.1"/>
    </source>
</evidence>
<dbReference type="PANTHER" id="PTHR47349:SF1">
    <property type="entry name" value="AER328WP"/>
    <property type="match status" value="1"/>
</dbReference>
<accession>A0A8H6P267</accession>
<feature type="compositionally biased region" description="Polar residues" evidence="1">
    <location>
        <begin position="375"/>
        <end position="390"/>
    </location>
</feature>
<dbReference type="Proteomes" id="UP000662466">
    <property type="component" value="Unassembled WGS sequence"/>
</dbReference>
<dbReference type="Pfam" id="PF26147">
    <property type="entry name" value="AB_HYDROLASE_YMC0-YMC35"/>
    <property type="match status" value="1"/>
</dbReference>
<proteinExistence type="predicted"/>
<dbReference type="AlphaFoldDB" id="A0A8H6P267"/>
<feature type="compositionally biased region" description="Low complexity" evidence="1">
    <location>
        <begin position="201"/>
        <end position="214"/>
    </location>
</feature>
<dbReference type="InterPro" id="IPR058933">
    <property type="entry name" value="YMC020W-like_ab_hydrolase"/>
</dbReference>
<dbReference type="PANTHER" id="PTHR47349">
    <property type="entry name" value="CHROMOSOME 8, WHOLE GENOME SHOTGUN SEQUENCE"/>
    <property type="match status" value="1"/>
</dbReference>
<keyword evidence="5" id="KW-1185">Reference proteome</keyword>
<dbReference type="Proteomes" id="UP000630445">
    <property type="component" value="Unassembled WGS sequence"/>
</dbReference>
<feature type="compositionally biased region" description="Polar residues" evidence="1">
    <location>
        <begin position="172"/>
        <end position="183"/>
    </location>
</feature>
<name>A0A8H6P267_9EURO</name>
<dbReference type="OrthoDB" id="5598028at2759"/>
<feature type="compositionally biased region" description="Polar residues" evidence="1">
    <location>
        <begin position="103"/>
        <end position="151"/>
    </location>
</feature>
<protein>
    <recommendedName>
        <fullName evidence="2">YMC020W-like alpha/beta hydrolase domain-containing protein</fullName>
    </recommendedName>
</protein>